<proteinExistence type="inferred from homology"/>
<dbReference type="PRINTS" id="PR00131">
    <property type="entry name" value="GLHYDRLASE1"/>
</dbReference>
<dbReference type="Gene3D" id="3.20.20.80">
    <property type="entry name" value="Glycosidases"/>
    <property type="match status" value="1"/>
</dbReference>
<reference evidence="5 6" key="1">
    <citation type="submission" date="2013-08" db="EMBL/GenBank/DDBJ databases">
        <title>The genome sequence of Knoellia subterranea.</title>
        <authorList>
            <person name="Zhu W."/>
            <person name="Wang G."/>
        </authorList>
    </citation>
    <scope>NUCLEOTIDE SEQUENCE [LARGE SCALE GENOMIC DNA]</scope>
    <source>
        <strain evidence="5 6">KCTC 19937</strain>
    </source>
</reference>
<dbReference type="InterPro" id="IPR017853">
    <property type="entry name" value="GH"/>
</dbReference>
<evidence type="ECO:0000256" key="4">
    <source>
        <dbReference type="RuleBase" id="RU003690"/>
    </source>
</evidence>
<keyword evidence="6" id="KW-1185">Reference proteome</keyword>
<sequence length="431" mass="48801">MADDDLLFSTRDLLIGTATASLQIEGGDRNNNWYDWASLPGTIKDGSTPLRATDHWNRWREDTALMAELGLQVYRMSVEWSRIEPRPGEFDSAVLDRYREEIDAIRAAGIQPLVTLHHFSHPSWFQGLGEWTSDAAPDLFLRFVDTVVRALGDRVADWVTINEPNVYAVQGHLFGEAPPARRSWTGVRKVLRHMAIAHCRAYRRIHELVPDARVGFAHHARVFEPRNPRNPFHRAMTAFDRTLFQDVIADAMLGGRFARVLGSAPDDIAPGRYYDYLGINYYSRTAVTGISDGTFPGAPVNDLGWEIHPAGLIDVARDLHRRYPAPIWVTENGTADAADAFRARFVHDHLAAIAGSDLPFERYYHWCFVDNWEWAEGESQRFGIVALDYETQERTVRDSGRFLAQVIADGGVTRANHDRFVAPQAYSTEPR</sequence>
<dbReference type="RefSeq" id="WP_035904146.1">
    <property type="nucleotide sequence ID" value="NZ_AVPK01000004.1"/>
</dbReference>
<dbReference type="PANTHER" id="PTHR10353:SF209">
    <property type="entry name" value="GALACTOLIPID GALACTOSYLTRANSFERASE SFR2, CHLOROPLASTIC"/>
    <property type="match status" value="1"/>
</dbReference>
<dbReference type="InterPro" id="IPR001360">
    <property type="entry name" value="Glyco_hydro_1"/>
</dbReference>
<comment type="similarity">
    <text evidence="1 4">Belongs to the glycosyl hydrolase 1 family.</text>
</comment>
<protein>
    <submittedName>
        <fullName evidence="5">Beta-glucosidase</fullName>
    </submittedName>
</protein>
<dbReference type="Proteomes" id="UP000030011">
    <property type="component" value="Unassembled WGS sequence"/>
</dbReference>
<dbReference type="SUPFAM" id="SSF51445">
    <property type="entry name" value="(Trans)glycosidases"/>
    <property type="match status" value="1"/>
</dbReference>
<dbReference type="STRING" id="1385521.N803_11825"/>
<dbReference type="GO" id="GO:0005975">
    <property type="term" value="P:carbohydrate metabolic process"/>
    <property type="evidence" value="ECO:0007669"/>
    <property type="project" value="InterPro"/>
</dbReference>
<dbReference type="OrthoDB" id="9765195at2"/>
<evidence type="ECO:0000313" key="6">
    <source>
        <dbReference type="Proteomes" id="UP000030011"/>
    </source>
</evidence>
<dbReference type="Pfam" id="PF00232">
    <property type="entry name" value="Glyco_hydro_1"/>
    <property type="match status" value="1"/>
</dbReference>
<dbReference type="EMBL" id="AVPK01000004">
    <property type="protein sequence ID" value="KGN37739.1"/>
    <property type="molecule type" value="Genomic_DNA"/>
</dbReference>
<organism evidence="5 6">
    <name type="scientific">Knoellia subterranea KCTC 19937</name>
    <dbReference type="NCBI Taxonomy" id="1385521"/>
    <lineage>
        <taxon>Bacteria</taxon>
        <taxon>Bacillati</taxon>
        <taxon>Actinomycetota</taxon>
        <taxon>Actinomycetes</taxon>
        <taxon>Micrococcales</taxon>
        <taxon>Intrasporangiaceae</taxon>
        <taxon>Knoellia</taxon>
    </lineage>
</organism>
<keyword evidence="3" id="KW-0326">Glycosidase</keyword>
<accession>A0A0A0JLU3</accession>
<dbReference type="PANTHER" id="PTHR10353">
    <property type="entry name" value="GLYCOSYL HYDROLASE"/>
    <property type="match status" value="1"/>
</dbReference>
<comment type="caution">
    <text evidence="5">The sequence shown here is derived from an EMBL/GenBank/DDBJ whole genome shotgun (WGS) entry which is preliminary data.</text>
</comment>
<dbReference type="eggNOG" id="COG2723">
    <property type="taxonomic scope" value="Bacteria"/>
</dbReference>
<dbReference type="AlphaFoldDB" id="A0A0A0JLU3"/>
<evidence type="ECO:0000256" key="3">
    <source>
        <dbReference type="ARBA" id="ARBA00023295"/>
    </source>
</evidence>
<evidence type="ECO:0000313" key="5">
    <source>
        <dbReference type="EMBL" id="KGN37739.1"/>
    </source>
</evidence>
<evidence type="ECO:0000256" key="1">
    <source>
        <dbReference type="ARBA" id="ARBA00010838"/>
    </source>
</evidence>
<keyword evidence="2" id="KW-0378">Hydrolase</keyword>
<dbReference type="GO" id="GO:0008422">
    <property type="term" value="F:beta-glucosidase activity"/>
    <property type="evidence" value="ECO:0007669"/>
    <property type="project" value="TreeGrafter"/>
</dbReference>
<gene>
    <name evidence="5" type="ORF">N803_11825</name>
</gene>
<evidence type="ECO:0000256" key="2">
    <source>
        <dbReference type="ARBA" id="ARBA00022801"/>
    </source>
</evidence>
<name>A0A0A0JLU3_9MICO</name>